<feature type="region of interest" description="Disordered" evidence="2">
    <location>
        <begin position="329"/>
        <end position="356"/>
    </location>
</feature>
<feature type="compositionally biased region" description="Polar residues" evidence="2">
    <location>
        <begin position="389"/>
        <end position="398"/>
    </location>
</feature>
<feature type="coiled-coil region" evidence="1">
    <location>
        <begin position="253"/>
        <end position="287"/>
    </location>
</feature>
<dbReference type="EMBL" id="JACTAM010000017">
    <property type="protein sequence ID" value="KAI2654327.1"/>
    <property type="molecule type" value="Genomic_DNA"/>
</dbReference>
<dbReference type="PANTHER" id="PTHR23167:SF43">
    <property type="entry name" value="EH DOMAIN-BINDING PROTEIN 1"/>
    <property type="match status" value="1"/>
</dbReference>
<dbReference type="InterPro" id="IPR050540">
    <property type="entry name" value="F-actin_Monoox_Mical"/>
</dbReference>
<evidence type="ECO:0000256" key="1">
    <source>
        <dbReference type="SAM" id="Coils"/>
    </source>
</evidence>
<sequence>MSVSKSHFGSACLSFIGEPERDCTKRCPSVGRKPHSPDPHPPYWHQLWINTGTAGTATRLNTTCIHTLKWLKLPVAPLSSSRFLEMVICFLREQQGAAVSHPGTFISPLRQESLRTISRPSWSGGLWPPPRGVFFMAPPTLPFGQINHLQQSVNARCPWLVFTYGTTDTCKHTLVRLRESPSGRRKALATSCINMKQYASAMPTQTDVKLKFKPLSKKVVSATLQFSLSCIFLREGKATDEDMQSLASLMSMKQADIGNLDDFEEENEEDEENRVNQEEKAAKITEIVRQLNALSSIDGDPDDCLKQANKPASSSEELISKLNFLDQEDQDQSNMSSNPFDEPNDPVDLNPFGDPDEDVEMLRIVCVFPEPSPKPHVRSTIKDQEPVYDQNTSYSSNPFDEADVDMDSSQHGNPFDEPEPEPQPKASPPRSSKRKNVRPVDMSKYLYANTTRTEEEELDE</sequence>
<evidence type="ECO:0000313" key="4">
    <source>
        <dbReference type="Proteomes" id="UP000830375"/>
    </source>
</evidence>
<accession>A0ABQ8LWH3</accession>
<name>A0ABQ8LWH3_LABRO</name>
<organism evidence="3 4">
    <name type="scientific">Labeo rohita</name>
    <name type="common">Indian major carp</name>
    <name type="synonym">Cyprinus rohita</name>
    <dbReference type="NCBI Taxonomy" id="84645"/>
    <lineage>
        <taxon>Eukaryota</taxon>
        <taxon>Metazoa</taxon>
        <taxon>Chordata</taxon>
        <taxon>Craniata</taxon>
        <taxon>Vertebrata</taxon>
        <taxon>Euteleostomi</taxon>
        <taxon>Actinopterygii</taxon>
        <taxon>Neopterygii</taxon>
        <taxon>Teleostei</taxon>
        <taxon>Ostariophysi</taxon>
        <taxon>Cypriniformes</taxon>
        <taxon>Cyprinidae</taxon>
        <taxon>Labeoninae</taxon>
        <taxon>Labeonini</taxon>
        <taxon>Labeo</taxon>
    </lineage>
</organism>
<keyword evidence="4" id="KW-1185">Reference proteome</keyword>
<evidence type="ECO:0000313" key="3">
    <source>
        <dbReference type="EMBL" id="KAI2654327.1"/>
    </source>
</evidence>
<comment type="caution">
    <text evidence="3">The sequence shown here is derived from an EMBL/GenBank/DDBJ whole genome shotgun (WGS) entry which is preliminary data.</text>
</comment>
<protein>
    <submittedName>
        <fullName evidence="3">EH domain-binding protein 1</fullName>
    </submittedName>
</protein>
<reference evidence="3 4" key="1">
    <citation type="submission" date="2022-01" db="EMBL/GenBank/DDBJ databases">
        <title>A high-quality chromosome-level genome assembly of rohu carp, Labeo rohita.</title>
        <authorList>
            <person name="Arick M.A. II"/>
            <person name="Hsu C.-Y."/>
            <person name="Magbanua Z."/>
            <person name="Pechanova O."/>
            <person name="Grover C."/>
            <person name="Miller E."/>
            <person name="Thrash A."/>
            <person name="Ezzel L."/>
            <person name="Alam S."/>
            <person name="Benzie J."/>
            <person name="Hamilton M."/>
            <person name="Karsi A."/>
            <person name="Lawrence M.L."/>
            <person name="Peterson D.G."/>
        </authorList>
    </citation>
    <scope>NUCLEOTIDE SEQUENCE [LARGE SCALE GENOMIC DNA]</scope>
    <source>
        <strain evidence="4">BAU-BD-2019</strain>
        <tissue evidence="3">Blood</tissue>
    </source>
</reference>
<keyword evidence="1" id="KW-0175">Coiled coil</keyword>
<feature type="region of interest" description="Disordered" evidence="2">
    <location>
        <begin position="369"/>
        <end position="460"/>
    </location>
</feature>
<dbReference type="PANTHER" id="PTHR23167">
    <property type="entry name" value="CALPONIN HOMOLOGY DOMAIN-CONTAINING PROTEIN DDB_G0272472-RELATED"/>
    <property type="match status" value="1"/>
</dbReference>
<evidence type="ECO:0000256" key="2">
    <source>
        <dbReference type="SAM" id="MobiDB-lite"/>
    </source>
</evidence>
<gene>
    <name evidence="3" type="ORF">H4Q32_011018</name>
</gene>
<proteinExistence type="predicted"/>
<dbReference type="Proteomes" id="UP000830375">
    <property type="component" value="Unassembled WGS sequence"/>
</dbReference>